<dbReference type="Pfam" id="PF00069">
    <property type="entry name" value="Pkinase"/>
    <property type="match status" value="1"/>
</dbReference>
<dbReference type="FunFam" id="1.10.510.10:FF:002184">
    <property type="entry name" value="Serine/threonine-protein kinase, putative"/>
    <property type="match status" value="1"/>
</dbReference>
<feature type="region of interest" description="Disordered" evidence="7">
    <location>
        <begin position="251"/>
        <end position="271"/>
    </location>
</feature>
<dbReference type="GO" id="GO:0004674">
    <property type="term" value="F:protein serine/threonine kinase activity"/>
    <property type="evidence" value="ECO:0007669"/>
    <property type="project" value="UniProtKB-KW"/>
</dbReference>
<dbReference type="VEuPathDB" id="TriTrypDB:TcIL3000_5_1560"/>
<feature type="domain" description="Protein kinase" evidence="8">
    <location>
        <begin position="357"/>
        <end position="668"/>
    </location>
</feature>
<keyword evidence="5 6" id="KW-0067">ATP-binding</keyword>
<feature type="binding site" evidence="6">
    <location>
        <position position="386"/>
    </location>
    <ligand>
        <name>ATP</name>
        <dbReference type="ChEBI" id="CHEBI:30616"/>
    </ligand>
</feature>
<dbReference type="InterPro" id="IPR050494">
    <property type="entry name" value="Ser_Thr_dual-spec_kinase"/>
</dbReference>
<sequence length="684" mass="74712">MDDEWALPISQRFHGERGGIDAVDTRWHPATSEGDGTFCEPVDLAPVGDEHAGEQRCIPRWAAGSDVPETLLASGESRTLALAETAFHSSRGLEQRADQEHTWPAGCVNGGVCSTYGHRGASKVDKVARDHNSGSGTLANGMGDAKTRRGIAGGIGPFRRGSAANWRRASSTDVKHRVAPLPTAPVSSDIGSAPQEGRGKAAAVSVWAASRVATNAAALRRTEVVADESIVGACAKPGFQGHCVGAHPVVHDGHASRGENSPGRNVPSSAASTRVSTVASTTHNTTVMTAAAPAPLAKLTRPVLDLSIHLLSLYKGINAAYCKQRRMEASGAKYNNGFDDKEGHYVVLCGEEILSRYTVREVVGKGSFGTVVRCFDSKRLEDVALKITRGGLSFRAQAKLEIDILLCLNKNPSLNNLVVRLLKVFDWHGHLVLVFELLTYNLYQLIKCTQFNGVPLQLVRKFAYQLMQTLSELERIKPSPVIHCDIKPENIVLKTRNRSSIRLIDFGSACYENRTVHRYIQSRYYRSPEVILCLDYGTAIDRWSLGCVLVELCTGAPLFSGKTESEQLTRFEALLGPVPKDMLDASPKVSEFYKMTPMGYRTKEPALPPRALDFVLGLAAGGTCDVRRVPLGDDVETARQLHDFVSRLLCYKPSHRISCQEALRHPFLRPLWLADQQRCSENPN</sequence>
<evidence type="ECO:0000313" key="9">
    <source>
        <dbReference type="EMBL" id="CCC90453.1"/>
    </source>
</evidence>
<dbReference type="GO" id="GO:0005524">
    <property type="term" value="F:ATP binding"/>
    <property type="evidence" value="ECO:0007669"/>
    <property type="project" value="UniProtKB-UniRule"/>
</dbReference>
<keyword evidence="3 6" id="KW-0547">Nucleotide-binding</keyword>
<evidence type="ECO:0000256" key="1">
    <source>
        <dbReference type="ARBA" id="ARBA00022527"/>
    </source>
</evidence>
<dbReference type="InterPro" id="IPR000719">
    <property type="entry name" value="Prot_kinase_dom"/>
</dbReference>
<dbReference type="PANTHER" id="PTHR24058:SF28">
    <property type="entry name" value="SERINE_THREONINE-PROTEIN KINASE MINIBRAIN"/>
    <property type="match status" value="1"/>
</dbReference>
<gene>
    <name evidence="9" type="ORF">TCIL3000_5_1560</name>
</gene>
<dbReference type="PROSITE" id="PS00107">
    <property type="entry name" value="PROTEIN_KINASE_ATP"/>
    <property type="match status" value="1"/>
</dbReference>
<evidence type="ECO:0000256" key="6">
    <source>
        <dbReference type="PROSITE-ProRule" id="PRU10141"/>
    </source>
</evidence>
<dbReference type="AlphaFoldDB" id="G0UMP5"/>
<dbReference type="InterPro" id="IPR011009">
    <property type="entry name" value="Kinase-like_dom_sf"/>
</dbReference>
<organism evidence="9">
    <name type="scientific">Trypanosoma congolense (strain IL3000)</name>
    <dbReference type="NCBI Taxonomy" id="1068625"/>
    <lineage>
        <taxon>Eukaryota</taxon>
        <taxon>Discoba</taxon>
        <taxon>Euglenozoa</taxon>
        <taxon>Kinetoplastea</taxon>
        <taxon>Metakinetoplastina</taxon>
        <taxon>Trypanosomatida</taxon>
        <taxon>Trypanosomatidae</taxon>
        <taxon>Trypanosoma</taxon>
        <taxon>Nannomonas</taxon>
    </lineage>
</organism>
<dbReference type="InterPro" id="IPR017441">
    <property type="entry name" value="Protein_kinase_ATP_BS"/>
</dbReference>
<keyword evidence="1" id="KW-0723">Serine/threonine-protein kinase</keyword>
<protein>
    <submittedName>
        <fullName evidence="9">Putative serine/threonine-protein kinase</fullName>
    </submittedName>
</protein>
<dbReference type="PANTHER" id="PTHR24058">
    <property type="entry name" value="DUAL SPECIFICITY PROTEIN KINASE"/>
    <property type="match status" value="1"/>
</dbReference>
<name>G0UMP5_TRYCI</name>
<keyword evidence="2" id="KW-0808">Transferase</keyword>
<evidence type="ECO:0000256" key="5">
    <source>
        <dbReference type="ARBA" id="ARBA00022840"/>
    </source>
</evidence>
<dbReference type="PROSITE" id="PS50011">
    <property type="entry name" value="PROTEIN_KINASE_DOM"/>
    <property type="match status" value="1"/>
</dbReference>
<evidence type="ECO:0000256" key="7">
    <source>
        <dbReference type="SAM" id="MobiDB-lite"/>
    </source>
</evidence>
<reference evidence="9" key="1">
    <citation type="journal article" date="2012" name="Proc. Natl. Acad. Sci. U.S.A.">
        <title>Antigenic diversity is generated by distinct evolutionary mechanisms in African trypanosome species.</title>
        <authorList>
            <person name="Jackson A.P."/>
            <person name="Berry A."/>
            <person name="Aslett M."/>
            <person name="Allison H.C."/>
            <person name="Burton P."/>
            <person name="Vavrova-Anderson J."/>
            <person name="Brown R."/>
            <person name="Browne H."/>
            <person name="Corton N."/>
            <person name="Hauser H."/>
            <person name="Gamble J."/>
            <person name="Gilderthorp R."/>
            <person name="Marcello L."/>
            <person name="McQuillan J."/>
            <person name="Otto T.D."/>
            <person name="Quail M.A."/>
            <person name="Sanders M.J."/>
            <person name="van Tonder A."/>
            <person name="Ginger M.L."/>
            <person name="Field M.C."/>
            <person name="Barry J.D."/>
            <person name="Hertz-Fowler C."/>
            <person name="Berriman M."/>
        </authorList>
    </citation>
    <scope>NUCLEOTIDE SEQUENCE</scope>
    <source>
        <strain evidence="9">IL3000</strain>
    </source>
</reference>
<dbReference type="PROSITE" id="PS00108">
    <property type="entry name" value="PROTEIN_KINASE_ST"/>
    <property type="match status" value="1"/>
</dbReference>
<dbReference type="SMART" id="SM00220">
    <property type="entry name" value="S_TKc"/>
    <property type="match status" value="1"/>
</dbReference>
<evidence type="ECO:0000259" key="8">
    <source>
        <dbReference type="PROSITE" id="PS50011"/>
    </source>
</evidence>
<evidence type="ECO:0000256" key="4">
    <source>
        <dbReference type="ARBA" id="ARBA00022777"/>
    </source>
</evidence>
<dbReference type="Gene3D" id="1.10.510.10">
    <property type="entry name" value="Transferase(Phosphotransferase) domain 1"/>
    <property type="match status" value="1"/>
</dbReference>
<accession>G0UMP5</accession>
<dbReference type="EMBL" id="HE575318">
    <property type="protein sequence ID" value="CCC90453.1"/>
    <property type="molecule type" value="Genomic_DNA"/>
</dbReference>
<evidence type="ECO:0000256" key="3">
    <source>
        <dbReference type="ARBA" id="ARBA00022741"/>
    </source>
</evidence>
<dbReference type="SUPFAM" id="SSF56112">
    <property type="entry name" value="Protein kinase-like (PK-like)"/>
    <property type="match status" value="1"/>
</dbReference>
<evidence type="ECO:0000256" key="2">
    <source>
        <dbReference type="ARBA" id="ARBA00022679"/>
    </source>
</evidence>
<proteinExistence type="predicted"/>
<dbReference type="Gene3D" id="3.30.200.20">
    <property type="entry name" value="Phosphorylase Kinase, domain 1"/>
    <property type="match status" value="1"/>
</dbReference>
<dbReference type="InterPro" id="IPR008271">
    <property type="entry name" value="Ser/Thr_kinase_AS"/>
</dbReference>
<keyword evidence="4 9" id="KW-0418">Kinase</keyword>